<dbReference type="Proteomes" id="UP000198287">
    <property type="component" value="Unassembled WGS sequence"/>
</dbReference>
<reference evidence="7 8" key="1">
    <citation type="submission" date="2015-12" db="EMBL/GenBank/DDBJ databases">
        <title>The genome of Folsomia candida.</title>
        <authorList>
            <person name="Faddeeva A."/>
            <person name="Derks M.F."/>
            <person name="Anvar Y."/>
            <person name="Smit S."/>
            <person name="Van Straalen N."/>
            <person name="Roelofs D."/>
        </authorList>
    </citation>
    <scope>NUCLEOTIDE SEQUENCE [LARGE SCALE GENOMIC DNA]</scope>
    <source>
        <strain evidence="7 8">VU population</strain>
        <tissue evidence="7">Whole body</tissue>
    </source>
</reference>
<dbReference type="InterPro" id="IPR036939">
    <property type="entry name" value="Cu2_ascorb_mOase_N_sf"/>
</dbReference>
<dbReference type="OrthoDB" id="129121at2759"/>
<dbReference type="GO" id="GO:0004500">
    <property type="term" value="F:dopamine beta-monooxygenase activity"/>
    <property type="evidence" value="ECO:0007669"/>
    <property type="project" value="InterPro"/>
</dbReference>
<keyword evidence="5" id="KW-0732">Signal</keyword>
<feature type="chain" id="PRO_5012126926" evidence="5">
    <location>
        <begin position="23"/>
        <end position="1460"/>
    </location>
</feature>
<dbReference type="InterPro" id="IPR014784">
    <property type="entry name" value="Cu2_ascorb_mOase-like_C"/>
</dbReference>
<dbReference type="GO" id="GO:0030667">
    <property type="term" value="C:secretory granule membrane"/>
    <property type="evidence" value="ECO:0007669"/>
    <property type="project" value="TreeGrafter"/>
</dbReference>
<feature type="domain" description="DOMON" evidence="6">
    <location>
        <begin position="699"/>
        <end position="815"/>
    </location>
</feature>
<evidence type="ECO:0000256" key="4">
    <source>
        <dbReference type="SAM" id="MobiDB-lite"/>
    </source>
</evidence>
<dbReference type="OMA" id="ANSTHIQ"/>
<dbReference type="PANTHER" id="PTHR10157">
    <property type="entry name" value="DOPAMINE BETA HYDROXYLASE RELATED"/>
    <property type="match status" value="1"/>
</dbReference>
<comment type="caution">
    <text evidence="7">The sequence shown here is derived from an EMBL/GenBank/DDBJ whole genome shotgun (WGS) entry which is preliminary data.</text>
</comment>
<feature type="signal peptide" evidence="5">
    <location>
        <begin position="1"/>
        <end position="22"/>
    </location>
</feature>
<feature type="region of interest" description="Disordered" evidence="4">
    <location>
        <begin position="609"/>
        <end position="663"/>
    </location>
</feature>
<gene>
    <name evidence="7" type="ORF">Fcan01_00740</name>
</gene>
<dbReference type="InterPro" id="IPR005018">
    <property type="entry name" value="DOMON_domain"/>
</dbReference>
<comment type="similarity">
    <text evidence="1">Belongs to the copper type II ascorbate-dependent monooxygenase family.</text>
</comment>
<evidence type="ECO:0000256" key="1">
    <source>
        <dbReference type="ARBA" id="ARBA00010676"/>
    </source>
</evidence>
<dbReference type="FunFam" id="2.60.120.230:FF:000001">
    <property type="entry name" value="Monooxygenase, DBH-like 1"/>
    <property type="match status" value="2"/>
</dbReference>
<dbReference type="Pfam" id="PF20678">
    <property type="entry name" value="HV_Gp350_C-term"/>
    <property type="match status" value="1"/>
</dbReference>
<keyword evidence="7" id="KW-0560">Oxidoreductase</keyword>
<evidence type="ECO:0000256" key="3">
    <source>
        <dbReference type="ARBA" id="ARBA00023180"/>
    </source>
</evidence>
<feature type="domain" description="DOMON" evidence="6">
    <location>
        <begin position="44"/>
        <end position="160"/>
    </location>
</feature>
<evidence type="ECO:0000313" key="8">
    <source>
        <dbReference type="Proteomes" id="UP000198287"/>
    </source>
</evidence>
<protein>
    <submittedName>
        <fullName evidence="7">DBH-like monooxygenase protein 2</fullName>
    </submittedName>
</protein>
<dbReference type="Pfam" id="PF03351">
    <property type="entry name" value="DOMON"/>
    <property type="match status" value="2"/>
</dbReference>
<dbReference type="Pfam" id="PF03712">
    <property type="entry name" value="Cu2_monoox_C"/>
    <property type="match status" value="2"/>
</dbReference>
<dbReference type="Gene3D" id="2.60.120.230">
    <property type="match status" value="2"/>
</dbReference>
<dbReference type="GO" id="GO:0006589">
    <property type="term" value="P:octopamine biosynthetic process"/>
    <property type="evidence" value="ECO:0007669"/>
    <property type="project" value="TreeGrafter"/>
</dbReference>
<dbReference type="Pfam" id="PF01082">
    <property type="entry name" value="Cu2_monooxygen"/>
    <property type="match status" value="2"/>
</dbReference>
<organism evidence="7 8">
    <name type="scientific">Folsomia candida</name>
    <name type="common">Springtail</name>
    <dbReference type="NCBI Taxonomy" id="158441"/>
    <lineage>
        <taxon>Eukaryota</taxon>
        <taxon>Metazoa</taxon>
        <taxon>Ecdysozoa</taxon>
        <taxon>Arthropoda</taxon>
        <taxon>Hexapoda</taxon>
        <taxon>Collembola</taxon>
        <taxon>Entomobryomorpha</taxon>
        <taxon>Isotomoidea</taxon>
        <taxon>Isotomidae</taxon>
        <taxon>Proisotominae</taxon>
        <taxon>Folsomia</taxon>
    </lineage>
</organism>
<dbReference type="InterPro" id="IPR008977">
    <property type="entry name" value="PHM/PNGase_F_dom_sf"/>
</dbReference>
<proteinExistence type="inferred from homology"/>
<dbReference type="PRINTS" id="PR01217">
    <property type="entry name" value="PRICHEXTENSN"/>
</dbReference>
<evidence type="ECO:0000313" key="7">
    <source>
        <dbReference type="EMBL" id="OXA62693.1"/>
    </source>
</evidence>
<dbReference type="GO" id="GO:0005615">
    <property type="term" value="C:extracellular space"/>
    <property type="evidence" value="ECO:0007669"/>
    <property type="project" value="TreeGrafter"/>
</dbReference>
<dbReference type="GO" id="GO:0042420">
    <property type="term" value="P:dopamine catabolic process"/>
    <property type="evidence" value="ECO:0007669"/>
    <property type="project" value="TreeGrafter"/>
</dbReference>
<keyword evidence="2" id="KW-1015">Disulfide bond</keyword>
<dbReference type="SUPFAM" id="SSF49742">
    <property type="entry name" value="PHM/PNGase F"/>
    <property type="match status" value="4"/>
</dbReference>
<evidence type="ECO:0000259" key="6">
    <source>
        <dbReference type="PROSITE" id="PS50836"/>
    </source>
</evidence>
<dbReference type="PROSITE" id="PS50836">
    <property type="entry name" value="DOMON"/>
    <property type="match status" value="2"/>
</dbReference>
<dbReference type="InterPro" id="IPR000323">
    <property type="entry name" value="Cu2_ascorb_mOase_N"/>
</dbReference>
<evidence type="ECO:0000256" key="5">
    <source>
        <dbReference type="SAM" id="SignalP"/>
    </source>
</evidence>
<keyword evidence="8" id="KW-1185">Reference proteome</keyword>
<dbReference type="InterPro" id="IPR024548">
    <property type="entry name" value="Cu2_monoox_C"/>
</dbReference>
<keyword evidence="3" id="KW-0325">Glycoprotein</keyword>
<keyword evidence="7" id="KW-0503">Monooxygenase</keyword>
<dbReference type="InterPro" id="IPR000945">
    <property type="entry name" value="DBH-like"/>
</dbReference>
<dbReference type="CDD" id="cd09631">
    <property type="entry name" value="DOMON_DOH"/>
    <property type="match status" value="2"/>
</dbReference>
<dbReference type="SUPFAM" id="SSF49344">
    <property type="entry name" value="CBD9-like"/>
    <property type="match status" value="1"/>
</dbReference>
<feature type="region of interest" description="Disordered" evidence="4">
    <location>
        <begin position="1265"/>
        <end position="1432"/>
    </location>
</feature>
<name>A0A226EYN5_FOLCA</name>
<sequence length="1460" mass="162453">MGTIKNLSLLAIFSVIFGIANSAKIPSLERVITYQNREQLDDEGKVFLAWEFDNETDIITFEMEVATTGFVGFGISPGGSMTGADIFIAGVHDNGTSYALDCIGVGFSTPKIDEHEDWTLISAIEAVGKTFLKFSRLIDTCDEEDYPIGVDTTRLIWAYGDTDNIVYHTMARRGAKAVNLIGTPIPELELEGLSRFEMTIDMVMPSLDTAYWCSYHKGPILTTKHHVVAFDALLDGLDALAHTHHFILKNCFLPPGHNETLDEVFGPYTADTGHLGGMCNDPYSTFPPLEQFCIQDLFVWAKGGKIMTFPENVGYPLGEGDNAGKQLYYMLEIHYDNPDEVEDLKFKTGLQFYYTDELREQDAGLLAVGHMTNPILTIPPNVDDFVIIGQCDPACTEWGIKPEEGITIFNSLLHAHMSGRKLKLRHFRGNVELPWIDYDNHYDFDYQQNKPIPGTQVLPGDRLIYECTYSSKWDAGKAVVGGLSSREEMCITFLWHYPRQEMSQCFSQTPFDKHVEDFGITEVHDEPAVGGSIIYIDEPAYMRGPYRESISLFNNWTDEFVAQYQYHHRYLGHEGSCSTENLEEYHLFYDTTYPENLIEYVPVDVCTPATDPATETTTDATTPEPTTTEPITTEPTTTAPTTTVRTTTLPTTTETTTITAPPSTTSVFTFSSLSLTNSATIPTSSLLTFRNREQLDLNGKVWLAWEYDDATGLVTFEMEVETTGFVGLGISPTGGMTGADIFIAGVDPEGTAYYSDRNGQGNFEPGIDAHEDWNLISAIEAVGKTYLKFSRLADTCDEQDYPIGNDTVRLIWAYGVTDQITYHSSARRGTKSLNLIGEPIPEVDLSGTTKYEMTLDMEMPSYDTTYWCSFFKGPILPTKHHVIAFDSLLEGDAAVQHTHHFILKNCYLPPGSNQTLDEIFGDYTVDTGFLGGRCFDPEADVPIPDEYCGEDLFVWAKGGKIMTFPDNVGYPIGDGDNAGKQIYYMIEIHFDNPDEEEGIQFKTGVQFYYTDEIREHDAGQLAIGHMTNPVLTIPPNVDDFVITGHCPPEATRWGIAPETGITVFNSLLHSHISGRKLKTRHFRGNVELPWIDYDDHYDFDYQQNKPIREMQILPGDQITLECTYSSKWANGKAVVGGLSTRHEMCSTFLWHYPRQDMNQCFSETPFEKHYEDFGITKYEFVTGIGESIVMIEEPAYLAGNYRETISNFNNWTEPFIQQYGSEHRYGVHEVASYKQITGDYLVSDASYPYGYVPYVPIDVCQATTNPTEGTTPEVTTVTPEVTTPTPEVTTTTPEVTTPTPEVTTPTPEVTTPTPEVTTPTPEVTTLTPEVTTPTPEVTTPTPEVTTPTPEVTTPTPEVTTLTPEVTTPTPEVTTPTPEVTTPTPEVTTPTPEVTTPTPEVTTAQSTTNAPTTPTTTSTTSPPPTQTSTETTTASSAIARKSFNLHQFVIICLTFSIIHIY</sequence>
<dbReference type="EMBL" id="LNIX01000001">
    <property type="protein sequence ID" value="OXA62693.1"/>
    <property type="molecule type" value="Genomic_DNA"/>
</dbReference>
<dbReference type="PANTHER" id="PTHR10157:SF23">
    <property type="entry name" value="MOXD1 HOMOLOG 1"/>
    <property type="match status" value="1"/>
</dbReference>
<accession>A0A226EYN5</accession>
<dbReference type="Gene3D" id="2.60.120.310">
    <property type="entry name" value="Copper type II, ascorbate-dependent monooxygenase, N-terminal domain"/>
    <property type="match status" value="2"/>
</dbReference>
<dbReference type="GO" id="GO:0042421">
    <property type="term" value="P:norepinephrine biosynthetic process"/>
    <property type="evidence" value="ECO:0007669"/>
    <property type="project" value="TreeGrafter"/>
</dbReference>
<dbReference type="SMART" id="SM00664">
    <property type="entry name" value="DoH"/>
    <property type="match status" value="2"/>
</dbReference>
<dbReference type="InterPro" id="IPR045266">
    <property type="entry name" value="DOH_DOMON"/>
</dbReference>
<evidence type="ECO:0000256" key="2">
    <source>
        <dbReference type="ARBA" id="ARBA00023157"/>
    </source>
</evidence>
<dbReference type="GO" id="GO:0005507">
    <property type="term" value="F:copper ion binding"/>
    <property type="evidence" value="ECO:0007669"/>
    <property type="project" value="InterPro"/>
</dbReference>